<protein>
    <submittedName>
        <fullName evidence="1">Uncharacterized protein</fullName>
    </submittedName>
</protein>
<feature type="non-terminal residue" evidence="1">
    <location>
        <position position="1079"/>
    </location>
</feature>
<proteinExistence type="predicted"/>
<gene>
    <name evidence="1" type="ORF">GGI18_002991</name>
</gene>
<keyword evidence="2" id="KW-1185">Reference proteome</keyword>
<organism evidence="1 2">
    <name type="scientific">Coemansia linderi</name>
    <dbReference type="NCBI Taxonomy" id="2663919"/>
    <lineage>
        <taxon>Eukaryota</taxon>
        <taxon>Fungi</taxon>
        <taxon>Fungi incertae sedis</taxon>
        <taxon>Zoopagomycota</taxon>
        <taxon>Kickxellomycotina</taxon>
        <taxon>Kickxellomycetes</taxon>
        <taxon>Kickxellales</taxon>
        <taxon>Kickxellaceae</taxon>
        <taxon>Coemansia</taxon>
    </lineage>
</organism>
<name>A0ACC1KDK2_9FUNG</name>
<dbReference type="Proteomes" id="UP001140066">
    <property type="component" value="Unassembled WGS sequence"/>
</dbReference>
<accession>A0ACC1KDK2</accession>
<sequence length="1079" mass="116518">MAQNPEGASSSRRHSRALASPSTGGHPRQQQRTGARETSWLRNNWTESETREVMEILVSEFLANEYCTAAYSKSHAPDARFDGLSFSRPPRELYNKVQNLRQRFFTPHCYLLRWAHPKTDARSLKRAKMCLMNPKTRESIHGIFSSDAPESTSPSTHVSPLQEHPGFMFGGRSLADESNVAVKSVNYYCDIFRRQAPDLWVTSVEAYRKFLACPEMQCMDMPADDSPATGDSPHTKPHAESSSKPKRRRQSANSRSNNGGNIDGCTHRQMLPGQCVEELDYHSFGTFGSLPSSLASSVMLETPSSSLLTDFGSGFNSDANDDGSCDHVFVSLAGHSWHKFLSQRNRWSSLGLNYAGKDDWVRQEAAFLVEHFFTLIDCEYPHSTGPNTEVPLTIVPQFYGSFDAPNIEMAVSRSHTTRIIRLSRFVEDLISCLEFVDNKEQFTVVSLCRLTDRQTRSTTSLALLVSHGSNSQRFGVFPHNDPMLGRLIAGNENLWHEYCTLGGGGVGGVGGLMPMTPKDEPLTQTAFAYAQSGIKYTFFVRLKGHFFEMTRDKDWMPTMVPTQPRPTWSTTGMSKDTLLSVMRHDTEKVLAGMVELYGLRLFCYGFFEAIALPTSNNYTGSTKSPSRRISDDPSMTSSGFNRRNPSQHLSRGRRSRVSAGTIGSSALSGNNSPHSGANNLPYRRPPGQSSSSTSLNQLQQQQQQQQMQHLQAQSNGGQSLSGRSAQLLGRNPNINHLGESVHAAMPFLSPQARHYNSFPPVDMASMSVSLPNSPFLCFPLDGQQFAPAAGNVAQESWFPSLSDAALAANPASNLSAAANTAAAARASGLLPTDSSLGGLTSIAAAGGMSDDALSINMYPATSAPSHHALSGAVDSLDAAPSMNHTGGGLDASSLFSNVAATGSTSSVLSNSPAFWDISHTNLNHRRHHLHSSLTPAPGSMSVPMGPISDMQSPNLHLGFRSPHSMAGLTGSMTEMSMAAAAIGGMAGRVSVDGGNMHFGGMPGDGGAAAAASVALYPPPHNTPSMLGWDDMAAQSFSGVLNGAHHSTDMLMQLAQPSPTLTHYNVSAQATPAFEAYSTP</sequence>
<dbReference type="EMBL" id="JANBUK010000878">
    <property type="protein sequence ID" value="KAJ2788369.1"/>
    <property type="molecule type" value="Genomic_DNA"/>
</dbReference>
<comment type="caution">
    <text evidence="1">The sequence shown here is derived from an EMBL/GenBank/DDBJ whole genome shotgun (WGS) entry which is preliminary data.</text>
</comment>
<reference evidence="1" key="1">
    <citation type="submission" date="2022-07" db="EMBL/GenBank/DDBJ databases">
        <title>Phylogenomic reconstructions and comparative analyses of Kickxellomycotina fungi.</title>
        <authorList>
            <person name="Reynolds N.K."/>
            <person name="Stajich J.E."/>
            <person name="Barry K."/>
            <person name="Grigoriev I.V."/>
            <person name="Crous P."/>
            <person name="Smith M.E."/>
        </authorList>
    </citation>
    <scope>NUCLEOTIDE SEQUENCE</scope>
    <source>
        <strain evidence="1">BCRC 34191</strain>
    </source>
</reference>
<evidence type="ECO:0000313" key="1">
    <source>
        <dbReference type="EMBL" id="KAJ2788369.1"/>
    </source>
</evidence>
<evidence type="ECO:0000313" key="2">
    <source>
        <dbReference type="Proteomes" id="UP001140066"/>
    </source>
</evidence>